<dbReference type="InterPro" id="IPR027469">
    <property type="entry name" value="Cation_efflux_TMD_sf"/>
</dbReference>
<dbReference type="CDD" id="cd21078">
    <property type="entry name" value="NTD_ZNT9"/>
    <property type="match status" value="1"/>
</dbReference>
<gene>
    <name evidence="26" type="primary">LOC117648452</name>
</gene>
<keyword evidence="11 23" id="KW-1133">Transmembrane helix</keyword>
<feature type="transmembrane region" description="Helical" evidence="23">
    <location>
        <begin position="429"/>
        <end position="449"/>
    </location>
</feature>
<feature type="transmembrane region" description="Helical" evidence="23">
    <location>
        <begin position="373"/>
        <end position="395"/>
    </location>
</feature>
<dbReference type="KEGG" id="tpal:117648452"/>
<reference evidence="26" key="1">
    <citation type="submission" date="2025-08" db="UniProtKB">
        <authorList>
            <consortium name="RefSeq"/>
        </authorList>
    </citation>
    <scope>IDENTIFICATION</scope>
    <source>
        <tissue evidence="26">Total insect</tissue>
    </source>
</reference>
<keyword evidence="8" id="KW-0256">Endoplasmic reticulum</keyword>
<dbReference type="NCBIfam" id="TIGR01297">
    <property type="entry name" value="CDF"/>
    <property type="match status" value="1"/>
</dbReference>
<evidence type="ECO:0000256" key="5">
    <source>
        <dbReference type="ARBA" id="ARBA00022448"/>
    </source>
</evidence>
<dbReference type="GO" id="GO:0005634">
    <property type="term" value="C:nucleus"/>
    <property type="evidence" value="ECO:0007669"/>
    <property type="project" value="UniProtKB-SubCell"/>
</dbReference>
<organism evidence="26">
    <name type="scientific">Thrips palmi</name>
    <name type="common">Melon thrips</name>
    <dbReference type="NCBI Taxonomy" id="161013"/>
    <lineage>
        <taxon>Eukaryota</taxon>
        <taxon>Metazoa</taxon>
        <taxon>Ecdysozoa</taxon>
        <taxon>Arthropoda</taxon>
        <taxon>Hexapoda</taxon>
        <taxon>Insecta</taxon>
        <taxon>Pterygota</taxon>
        <taxon>Neoptera</taxon>
        <taxon>Paraneoptera</taxon>
        <taxon>Thysanoptera</taxon>
        <taxon>Terebrantia</taxon>
        <taxon>Thripoidea</taxon>
        <taxon>Thripidae</taxon>
        <taxon>Thrips</taxon>
    </lineage>
</organism>
<accession>A0A6P8ZCW5</accession>
<evidence type="ECO:0000256" key="6">
    <source>
        <dbReference type="ARBA" id="ARBA00022449"/>
    </source>
</evidence>
<keyword evidence="6" id="KW-0050">Antiport</keyword>
<dbReference type="AlphaFoldDB" id="A0A6P8ZCW5"/>
<dbReference type="GO" id="GO:0031966">
    <property type="term" value="C:mitochondrial membrane"/>
    <property type="evidence" value="ECO:0007669"/>
    <property type="project" value="UniProtKB-SubCell"/>
</dbReference>
<dbReference type="InterPro" id="IPR009061">
    <property type="entry name" value="DNA-bd_dom_put_sf"/>
</dbReference>
<dbReference type="PANTHER" id="PTHR13414">
    <property type="entry name" value="HUEL-CATION TRANSPORTER"/>
    <property type="match status" value="1"/>
</dbReference>
<evidence type="ECO:0000256" key="21">
    <source>
        <dbReference type="ARBA" id="ARBA00048349"/>
    </source>
</evidence>
<evidence type="ECO:0000256" key="13">
    <source>
        <dbReference type="ARBA" id="ARBA00023065"/>
    </source>
</evidence>
<dbReference type="GO" id="GO:0006882">
    <property type="term" value="P:intracellular zinc ion homeostasis"/>
    <property type="evidence" value="ECO:0007669"/>
    <property type="project" value="TreeGrafter"/>
</dbReference>
<evidence type="ECO:0000256" key="3">
    <source>
        <dbReference type="ARBA" id="ARBA00004240"/>
    </source>
</evidence>
<keyword evidence="9" id="KW-0862">Zinc</keyword>
<keyword evidence="7 23" id="KW-0812">Transmembrane</keyword>
<sequence length="599" mass="67126">MMLRPGQIFTLLSKNASRHQWAMAQDMGIVAGPNCFRRKLSGYCPRRDNFVIPPDAVVVHKRSITWSQLLSATDKPVGTDGPKKTVKEESEDGVITDRPQKAKDSKIIIIEEPIVIVAAVPGDATPPENEKDKGKEAKPVKIKRVRVDLTKTSLERNFITPVRAMSDFLLKPSDLDGLRKTKRRSPIENEPPITVYWRKDVESRANEVWGDKEKLINEIVRREMEHRSYQQNMFSVKRQLRDYLKMQEREHSRDEEFAKESGLMGPSGRVVMTAVVINGCNFVFKLAAWLYTGSHSMFAESVHSLADTINQLILAYGIYKSTQRADVEHPYGYSNMRYVASLISGVGIFCVGTGLSIYHGVLGLVDPAPLEDFYWAFFILGGSLLSEGATLIMAVNAIRQGAARHNVPFTKYILESRDPSVNVVLLEDLAAVLGVVVCSTCMGLTHIYGSHIPDAVGSLLVGGLLGGVASFIIYSNVAGLVGRSIPYDQLEKINSELESDVMVRAIHDVKGIDMGNFLVRYKAEIDFDGRELTRSYLDKQDLQMMLNEVRTFKDIDELEGFMVKHGENIVDLMGGEIDRIELKLRTKHPEIRHCDLEIL</sequence>
<comment type="catalytic activity">
    <reaction evidence="21">
        <text>Zn(2+)(in) + 2 H(+)(out) = Zn(2+)(out) + 2 H(+)(in)</text>
        <dbReference type="Rhea" id="RHEA:72627"/>
        <dbReference type="ChEBI" id="CHEBI:15378"/>
        <dbReference type="ChEBI" id="CHEBI:29105"/>
    </reaction>
</comment>
<comment type="similarity">
    <text evidence="4">Belongs to the cation diffusion facilitator (CDF) transporter (TC 2.A.4) family. SLC30A subfamily.</text>
</comment>
<dbReference type="Proteomes" id="UP000515158">
    <property type="component" value="Unplaced"/>
</dbReference>
<evidence type="ECO:0000256" key="10">
    <source>
        <dbReference type="ARBA" id="ARBA00022906"/>
    </source>
</evidence>
<comment type="subcellular location">
    <subcellularLocation>
        <location evidence="3">Endoplasmic reticulum</location>
    </subcellularLocation>
    <subcellularLocation>
        <location evidence="2">Mitochondrion membrane</location>
        <topology evidence="2">Multi-pass membrane protein</topology>
    </subcellularLocation>
    <subcellularLocation>
        <location evidence="1">Nucleus</location>
    </subcellularLocation>
</comment>
<dbReference type="GO" id="GO:0015297">
    <property type="term" value="F:antiporter activity"/>
    <property type="evidence" value="ECO:0007669"/>
    <property type="project" value="UniProtKB-KW"/>
</dbReference>
<evidence type="ECO:0000256" key="17">
    <source>
        <dbReference type="ARBA" id="ARBA00023242"/>
    </source>
</evidence>
<evidence type="ECO:0000256" key="4">
    <source>
        <dbReference type="ARBA" id="ARBA00008873"/>
    </source>
</evidence>
<dbReference type="PANTHER" id="PTHR13414:SF9">
    <property type="entry name" value="PROTON-COUPLED ZINC ANTIPORTER SLC30A9, MITOCHONDRIAL"/>
    <property type="match status" value="1"/>
</dbReference>
<evidence type="ECO:0000256" key="20">
    <source>
        <dbReference type="ARBA" id="ARBA00034922"/>
    </source>
</evidence>
<evidence type="ECO:0000256" key="12">
    <source>
        <dbReference type="ARBA" id="ARBA00023015"/>
    </source>
</evidence>
<keyword evidence="10" id="KW-0864">Zinc transport</keyword>
<dbReference type="InterPro" id="IPR058533">
    <property type="entry name" value="Cation_efflux_TM"/>
</dbReference>
<dbReference type="Gene3D" id="3.90.530.10">
    <property type="entry name" value="XPA C-terminal domain"/>
    <property type="match status" value="1"/>
</dbReference>
<dbReference type="Pfam" id="PF01545">
    <property type="entry name" value="Cation_efflux"/>
    <property type="match status" value="1"/>
</dbReference>
<dbReference type="Gene3D" id="1.20.1510.10">
    <property type="entry name" value="Cation efflux protein transmembrane domain"/>
    <property type="match status" value="1"/>
</dbReference>
<dbReference type="SUPFAM" id="SSF161111">
    <property type="entry name" value="Cation efflux protein transmembrane domain-like"/>
    <property type="match status" value="1"/>
</dbReference>
<evidence type="ECO:0000256" key="23">
    <source>
        <dbReference type="SAM" id="Phobius"/>
    </source>
</evidence>
<evidence type="ECO:0000313" key="25">
    <source>
        <dbReference type="Proteomes" id="UP000515158"/>
    </source>
</evidence>
<evidence type="ECO:0000256" key="2">
    <source>
        <dbReference type="ARBA" id="ARBA00004225"/>
    </source>
</evidence>
<keyword evidence="12" id="KW-0805">Transcription regulation</keyword>
<name>A0A6P8ZCW5_THRPL</name>
<keyword evidence="16" id="KW-0804">Transcription</keyword>
<keyword evidence="17" id="KW-0539">Nucleus</keyword>
<feature type="domain" description="Cation efflux protein transmembrane" evidence="24">
    <location>
        <begin position="272"/>
        <end position="480"/>
    </location>
</feature>
<evidence type="ECO:0000256" key="8">
    <source>
        <dbReference type="ARBA" id="ARBA00022824"/>
    </source>
</evidence>
<evidence type="ECO:0000256" key="14">
    <source>
        <dbReference type="ARBA" id="ARBA00023128"/>
    </source>
</evidence>
<dbReference type="InterPro" id="IPR002524">
    <property type="entry name" value="Cation_efflux"/>
</dbReference>
<keyword evidence="14" id="KW-0496">Mitochondrion</keyword>
<feature type="transmembrane region" description="Helical" evidence="23">
    <location>
        <begin position="339"/>
        <end position="361"/>
    </location>
</feature>
<keyword evidence="25" id="KW-1185">Reference proteome</keyword>
<dbReference type="FunCoup" id="A0A6P8ZCW5">
    <property type="interactions" value="1617"/>
</dbReference>
<evidence type="ECO:0000256" key="7">
    <source>
        <dbReference type="ARBA" id="ARBA00022692"/>
    </source>
</evidence>
<dbReference type="InterPro" id="IPR040177">
    <property type="entry name" value="SLC30A9"/>
</dbReference>
<evidence type="ECO:0000256" key="18">
    <source>
        <dbReference type="ARBA" id="ARBA00033405"/>
    </source>
</evidence>
<dbReference type="SUPFAM" id="SSF46955">
    <property type="entry name" value="Putative DNA-binding domain"/>
    <property type="match status" value="1"/>
</dbReference>
<evidence type="ECO:0000256" key="22">
    <source>
        <dbReference type="SAM" id="MobiDB-lite"/>
    </source>
</evidence>
<evidence type="ECO:0000256" key="1">
    <source>
        <dbReference type="ARBA" id="ARBA00004123"/>
    </source>
</evidence>
<evidence type="ECO:0000256" key="16">
    <source>
        <dbReference type="ARBA" id="ARBA00023163"/>
    </source>
</evidence>
<evidence type="ECO:0000256" key="11">
    <source>
        <dbReference type="ARBA" id="ARBA00022989"/>
    </source>
</evidence>
<evidence type="ECO:0000256" key="9">
    <source>
        <dbReference type="ARBA" id="ARBA00022833"/>
    </source>
</evidence>
<dbReference type="InParanoid" id="A0A6P8ZCW5"/>
<dbReference type="RefSeq" id="XP_034246847.1">
    <property type="nucleotide sequence ID" value="XM_034390956.1"/>
</dbReference>
<evidence type="ECO:0000259" key="24">
    <source>
        <dbReference type="Pfam" id="PF01545"/>
    </source>
</evidence>
<feature type="region of interest" description="Disordered" evidence="22">
    <location>
        <begin position="75"/>
        <end position="98"/>
    </location>
</feature>
<proteinExistence type="inferred from homology"/>
<evidence type="ECO:0000256" key="15">
    <source>
        <dbReference type="ARBA" id="ARBA00023136"/>
    </source>
</evidence>
<evidence type="ECO:0000313" key="26">
    <source>
        <dbReference type="RefSeq" id="XP_034246847.1"/>
    </source>
</evidence>
<dbReference type="GO" id="GO:0006829">
    <property type="term" value="P:zinc ion transport"/>
    <property type="evidence" value="ECO:0007669"/>
    <property type="project" value="UniProtKB-KW"/>
</dbReference>
<keyword evidence="5" id="KW-0813">Transport</keyword>
<keyword evidence="13" id="KW-0406">Ion transport</keyword>
<protein>
    <recommendedName>
        <fullName evidence="19">Proton-coupled zinc antiporter SLC30A9, mitochondrial</fullName>
    </recommendedName>
    <alternativeName>
        <fullName evidence="18">Solute carrier family 30 member 9</fullName>
    </alternativeName>
    <alternativeName>
        <fullName evidence="20">Zinc transporter 9</fullName>
    </alternativeName>
</protein>
<feature type="transmembrane region" description="Helical" evidence="23">
    <location>
        <begin position="455"/>
        <end position="474"/>
    </location>
</feature>
<dbReference type="GO" id="GO:0005783">
    <property type="term" value="C:endoplasmic reticulum"/>
    <property type="evidence" value="ECO:0007669"/>
    <property type="project" value="UniProtKB-SubCell"/>
</dbReference>
<dbReference type="OrthoDB" id="435980at2759"/>
<evidence type="ECO:0000256" key="19">
    <source>
        <dbReference type="ARBA" id="ARBA00034845"/>
    </source>
</evidence>
<dbReference type="GO" id="GO:0008324">
    <property type="term" value="F:monoatomic cation transmembrane transporter activity"/>
    <property type="evidence" value="ECO:0007669"/>
    <property type="project" value="InterPro"/>
</dbReference>
<dbReference type="GeneID" id="117648452"/>
<dbReference type="InterPro" id="IPR037129">
    <property type="entry name" value="XPA_sf"/>
</dbReference>
<keyword evidence="15 23" id="KW-0472">Membrane</keyword>
<feature type="transmembrane region" description="Helical" evidence="23">
    <location>
        <begin position="270"/>
        <end position="291"/>
    </location>
</feature>